<keyword evidence="4 12" id="KW-0547">Nucleotide-binding</keyword>
<evidence type="ECO:0000259" key="13">
    <source>
        <dbReference type="PROSITE" id="PS51192"/>
    </source>
</evidence>
<evidence type="ECO:0000256" key="6">
    <source>
        <dbReference type="ARBA" id="ARBA00022806"/>
    </source>
</evidence>
<feature type="binding site" evidence="12">
    <location>
        <position position="572"/>
    </location>
    <ligand>
        <name>Zn(2+)</name>
        <dbReference type="ChEBI" id="CHEBI:29105"/>
        <label>1</label>
    </ligand>
</feature>
<dbReference type="SMART" id="SM00487">
    <property type="entry name" value="DEXDc"/>
    <property type="match status" value="1"/>
</dbReference>
<dbReference type="SUPFAM" id="SSF52540">
    <property type="entry name" value="P-loop containing nucleoside triphosphate hydrolases"/>
    <property type="match status" value="2"/>
</dbReference>
<reference evidence="16" key="1">
    <citation type="submission" date="2015-07" db="EMBL/GenBank/DDBJ databases">
        <title>Complete Genome of Thermincola ferriacetica strain Z-0001T.</title>
        <authorList>
            <person name="Lusk B."/>
            <person name="Badalamenti J.P."/>
            <person name="Parameswaran P."/>
            <person name="Bond D.R."/>
            <person name="Torres C.I."/>
        </authorList>
    </citation>
    <scope>NUCLEOTIDE SEQUENCE [LARGE SCALE GENOMIC DNA]</scope>
    <source>
        <strain evidence="16">Z-0001</strain>
    </source>
</reference>
<feature type="domain" description="Helicase ATP-binding" evidence="13">
    <location>
        <begin position="301"/>
        <end position="467"/>
    </location>
</feature>
<comment type="catalytic activity">
    <reaction evidence="11 12">
        <text>ATP + H2O = ADP + phosphate + H(+)</text>
        <dbReference type="Rhea" id="RHEA:13065"/>
        <dbReference type="ChEBI" id="CHEBI:15377"/>
        <dbReference type="ChEBI" id="CHEBI:15378"/>
        <dbReference type="ChEBI" id="CHEBI:30616"/>
        <dbReference type="ChEBI" id="CHEBI:43474"/>
        <dbReference type="ChEBI" id="CHEBI:456216"/>
        <dbReference type="EC" id="5.6.2.4"/>
    </reaction>
</comment>
<dbReference type="GO" id="GO:0043138">
    <property type="term" value="F:3'-5' DNA helicase activity"/>
    <property type="evidence" value="ECO:0007669"/>
    <property type="project" value="UniProtKB-EC"/>
</dbReference>
<feature type="binding site" evidence="12">
    <location>
        <position position="532"/>
    </location>
    <ligand>
        <name>Zn(2+)</name>
        <dbReference type="ChEBI" id="CHEBI:29105"/>
        <label>1</label>
    </ligand>
</feature>
<dbReference type="Pfam" id="PF17764">
    <property type="entry name" value="PriA_3primeBD"/>
    <property type="match status" value="1"/>
</dbReference>
<dbReference type="InterPro" id="IPR041222">
    <property type="entry name" value="PriA_3primeBD"/>
</dbReference>
<comment type="cofactor">
    <cofactor evidence="12">
        <name>Zn(2+)</name>
        <dbReference type="ChEBI" id="CHEBI:29105"/>
    </cofactor>
    <text evidence="12">Binds 2 zinc ions per subunit.</text>
</comment>
<dbReference type="PROSITE" id="PS51194">
    <property type="entry name" value="HELICASE_CTER"/>
    <property type="match status" value="1"/>
</dbReference>
<dbReference type="GO" id="GO:0006310">
    <property type="term" value="P:DNA recombination"/>
    <property type="evidence" value="ECO:0007669"/>
    <property type="project" value="InterPro"/>
</dbReference>
<dbReference type="InterPro" id="IPR011545">
    <property type="entry name" value="DEAD/DEAH_box_helicase_dom"/>
</dbReference>
<dbReference type="FunFam" id="3.40.50.300:FF:000489">
    <property type="entry name" value="Primosome assembly protein PriA"/>
    <property type="match status" value="1"/>
</dbReference>
<evidence type="ECO:0000313" key="16">
    <source>
        <dbReference type="Proteomes" id="UP000037175"/>
    </source>
</evidence>
<dbReference type="InterPro" id="IPR041236">
    <property type="entry name" value="PriA_C"/>
</dbReference>
<evidence type="ECO:0000256" key="9">
    <source>
        <dbReference type="ARBA" id="ARBA00023125"/>
    </source>
</evidence>
<keyword evidence="16" id="KW-1185">Reference proteome</keyword>
<dbReference type="InterPro" id="IPR005259">
    <property type="entry name" value="PriA"/>
</dbReference>
<dbReference type="EC" id="5.6.2.4" evidence="12"/>
<dbReference type="InterPro" id="IPR040498">
    <property type="entry name" value="PriA_CRR"/>
</dbReference>
<dbReference type="CDD" id="cd17929">
    <property type="entry name" value="DEXHc_priA"/>
    <property type="match status" value="1"/>
</dbReference>
<dbReference type="Pfam" id="PF18074">
    <property type="entry name" value="PriA_C"/>
    <property type="match status" value="1"/>
</dbReference>
<dbReference type="GO" id="GO:0016887">
    <property type="term" value="F:ATP hydrolysis activity"/>
    <property type="evidence" value="ECO:0007669"/>
    <property type="project" value="RHEA"/>
</dbReference>
<keyword evidence="3 12" id="KW-0479">Metal-binding</keyword>
<evidence type="ECO:0000256" key="3">
    <source>
        <dbReference type="ARBA" id="ARBA00022723"/>
    </source>
</evidence>
<evidence type="ECO:0000256" key="5">
    <source>
        <dbReference type="ARBA" id="ARBA00022801"/>
    </source>
</evidence>
<accession>A0A0L6VZU2</accession>
<dbReference type="GO" id="GO:0006302">
    <property type="term" value="P:double-strand break repair"/>
    <property type="evidence" value="ECO:0007669"/>
    <property type="project" value="InterPro"/>
</dbReference>
<dbReference type="GO" id="GO:0006269">
    <property type="term" value="P:DNA replication, synthesis of primer"/>
    <property type="evidence" value="ECO:0007669"/>
    <property type="project" value="UniProtKB-KW"/>
</dbReference>
<evidence type="ECO:0000256" key="8">
    <source>
        <dbReference type="ARBA" id="ARBA00022840"/>
    </source>
</evidence>
<dbReference type="Proteomes" id="UP000037175">
    <property type="component" value="Unassembled WGS sequence"/>
</dbReference>
<dbReference type="GO" id="GO:0008270">
    <property type="term" value="F:zinc ion binding"/>
    <property type="evidence" value="ECO:0007669"/>
    <property type="project" value="UniProtKB-UniRule"/>
</dbReference>
<dbReference type="NCBIfam" id="NF004066">
    <property type="entry name" value="PRK05580.1-3"/>
    <property type="match status" value="1"/>
</dbReference>
<gene>
    <name evidence="12" type="primary">priA</name>
    <name evidence="15" type="ORF">Tfer_2726</name>
</gene>
<evidence type="ECO:0000313" key="15">
    <source>
        <dbReference type="EMBL" id="KNZ68731.1"/>
    </source>
</evidence>
<comment type="subunit">
    <text evidence="12">Component of the replication restart primosome.</text>
</comment>
<dbReference type="CDD" id="cd18804">
    <property type="entry name" value="SF2_C_priA"/>
    <property type="match status" value="1"/>
</dbReference>
<dbReference type="InterPro" id="IPR014001">
    <property type="entry name" value="Helicase_ATP-bd"/>
</dbReference>
<keyword evidence="2 12" id="KW-0235">DNA replication</keyword>
<comment type="caution">
    <text evidence="15">The sequence shown here is derived from an EMBL/GenBank/DDBJ whole genome shotgun (WGS) entry which is preliminary data.</text>
</comment>
<comment type="similarity">
    <text evidence="12">Belongs to the helicase family. PriA subfamily.</text>
</comment>
<keyword evidence="5 12" id="KW-0378">Hydrolase</keyword>
<dbReference type="AlphaFoldDB" id="A0A0L6VZU2"/>
<evidence type="ECO:0000256" key="7">
    <source>
        <dbReference type="ARBA" id="ARBA00022833"/>
    </source>
</evidence>
<dbReference type="Pfam" id="PF18319">
    <property type="entry name" value="Zn_ribbon_PriA"/>
    <property type="match status" value="1"/>
</dbReference>
<dbReference type="EMBL" id="LGTE01000023">
    <property type="protein sequence ID" value="KNZ68731.1"/>
    <property type="molecule type" value="Genomic_DNA"/>
</dbReference>
<evidence type="ECO:0000256" key="10">
    <source>
        <dbReference type="ARBA" id="ARBA00023235"/>
    </source>
</evidence>
<dbReference type="PANTHER" id="PTHR30580:SF0">
    <property type="entry name" value="PRIMOSOMAL PROTEIN N"/>
    <property type="match status" value="1"/>
</dbReference>
<evidence type="ECO:0000259" key="14">
    <source>
        <dbReference type="PROSITE" id="PS51194"/>
    </source>
</evidence>
<dbReference type="GO" id="GO:0006270">
    <property type="term" value="P:DNA replication initiation"/>
    <property type="evidence" value="ECO:0007669"/>
    <property type="project" value="TreeGrafter"/>
</dbReference>
<feature type="binding site" evidence="12">
    <location>
        <position position="529"/>
    </location>
    <ligand>
        <name>Zn(2+)</name>
        <dbReference type="ChEBI" id="CHEBI:29105"/>
        <label>1</label>
    </ligand>
</feature>
<dbReference type="PROSITE" id="PS51192">
    <property type="entry name" value="HELICASE_ATP_BIND_1"/>
    <property type="match status" value="1"/>
</dbReference>
<dbReference type="HAMAP" id="MF_00983">
    <property type="entry name" value="PriA"/>
    <property type="match status" value="1"/>
</dbReference>
<evidence type="ECO:0000256" key="1">
    <source>
        <dbReference type="ARBA" id="ARBA00022515"/>
    </source>
</evidence>
<keyword evidence="10 12" id="KW-0413">Isomerase</keyword>
<dbReference type="Pfam" id="PF00270">
    <property type="entry name" value="DEAD"/>
    <property type="match status" value="1"/>
</dbReference>
<feature type="binding site" evidence="12">
    <location>
        <position position="569"/>
    </location>
    <ligand>
        <name>Zn(2+)</name>
        <dbReference type="ChEBI" id="CHEBI:29105"/>
        <label>1</label>
    </ligand>
</feature>
<keyword evidence="1 12" id="KW-0639">Primosome</keyword>
<feature type="binding site" evidence="12">
    <location>
        <position position="541"/>
    </location>
    <ligand>
        <name>Zn(2+)</name>
        <dbReference type="ChEBI" id="CHEBI:29105"/>
        <label>2</label>
    </ligand>
</feature>
<evidence type="ECO:0000256" key="4">
    <source>
        <dbReference type="ARBA" id="ARBA00022741"/>
    </source>
</evidence>
<protein>
    <recommendedName>
        <fullName evidence="12">Replication restart protein PriA</fullName>
    </recommendedName>
    <alternativeName>
        <fullName evidence="12">ATP-dependent DNA helicase PriA</fullName>
        <ecNumber evidence="12">5.6.2.4</ecNumber>
    </alternativeName>
    <alternativeName>
        <fullName evidence="12">DNA 3'-5' helicase PriA</fullName>
    </alternativeName>
</protein>
<dbReference type="GO" id="GO:0005524">
    <property type="term" value="F:ATP binding"/>
    <property type="evidence" value="ECO:0007669"/>
    <property type="project" value="UniProtKB-UniRule"/>
</dbReference>
<proteinExistence type="inferred from homology"/>
<feature type="binding site" evidence="12">
    <location>
        <position position="538"/>
    </location>
    <ligand>
        <name>Zn(2+)</name>
        <dbReference type="ChEBI" id="CHEBI:29105"/>
        <label>2</label>
    </ligand>
</feature>
<feature type="binding site" evidence="12">
    <location>
        <position position="559"/>
    </location>
    <ligand>
        <name>Zn(2+)</name>
        <dbReference type="ChEBI" id="CHEBI:29105"/>
        <label>2</label>
    </ligand>
</feature>
<dbReference type="Gene3D" id="3.40.50.300">
    <property type="entry name" value="P-loop containing nucleotide triphosphate hydrolases"/>
    <property type="match status" value="2"/>
</dbReference>
<organism evidence="15 16">
    <name type="scientific">Thermincola ferriacetica</name>
    <dbReference type="NCBI Taxonomy" id="281456"/>
    <lineage>
        <taxon>Bacteria</taxon>
        <taxon>Bacillati</taxon>
        <taxon>Bacillota</taxon>
        <taxon>Clostridia</taxon>
        <taxon>Eubacteriales</taxon>
        <taxon>Thermincolaceae</taxon>
        <taxon>Thermincola</taxon>
    </lineage>
</organism>
<evidence type="ECO:0000256" key="11">
    <source>
        <dbReference type="ARBA" id="ARBA00048988"/>
    </source>
</evidence>
<dbReference type="NCBIfam" id="TIGR00595">
    <property type="entry name" value="priA"/>
    <property type="match status" value="1"/>
</dbReference>
<comment type="catalytic activity">
    <reaction evidence="12">
        <text>Couples ATP hydrolysis with the unwinding of duplex DNA by translocating in the 3'-5' direction.</text>
        <dbReference type="EC" id="5.6.2.4"/>
    </reaction>
</comment>
<name>A0A0L6VZU2_9FIRM</name>
<dbReference type="Pfam" id="PF00271">
    <property type="entry name" value="Helicase_C"/>
    <property type="match status" value="1"/>
</dbReference>
<dbReference type="GO" id="GO:1990077">
    <property type="term" value="C:primosome complex"/>
    <property type="evidence" value="ECO:0007669"/>
    <property type="project" value="UniProtKB-UniRule"/>
</dbReference>
<dbReference type="Gene3D" id="3.40.1440.60">
    <property type="entry name" value="PriA, 3(prime) DNA-binding domain"/>
    <property type="match status" value="1"/>
</dbReference>
<keyword evidence="8 12" id="KW-0067">ATP-binding</keyword>
<keyword evidence="9 12" id="KW-0238">DNA-binding</keyword>
<dbReference type="PANTHER" id="PTHR30580">
    <property type="entry name" value="PRIMOSOMAL PROTEIN N"/>
    <property type="match status" value="1"/>
</dbReference>
<keyword evidence="6 12" id="KW-0347">Helicase</keyword>
<evidence type="ECO:0000256" key="2">
    <source>
        <dbReference type="ARBA" id="ARBA00022705"/>
    </source>
</evidence>
<dbReference type="InterPro" id="IPR001650">
    <property type="entry name" value="Helicase_C-like"/>
</dbReference>
<evidence type="ECO:0000256" key="12">
    <source>
        <dbReference type="HAMAP-Rule" id="MF_00983"/>
    </source>
</evidence>
<feature type="domain" description="Helicase C-terminal" evidence="14">
    <location>
        <begin position="564"/>
        <end position="721"/>
    </location>
</feature>
<dbReference type="GO" id="GO:0003677">
    <property type="term" value="F:DNA binding"/>
    <property type="evidence" value="ECO:0007669"/>
    <property type="project" value="UniProtKB-UniRule"/>
</dbReference>
<sequence length="829" mass="93318">MYAEVVVNLLNRKLDRVFHYSIPSALEKRLREGMQVLVPFGPQTVDGYVVGLTETAEVEKTRDILEIVEEEPVFSREMLALVRWMSKTYLCTMVDALHVVMPPGLKLRSKKFLSLNNPDADLKNLIFAQIMTGADTELKDKVAAVLDLLSVRGKAEIKSLEQQYGKKPVEYLARILKENGWGEVRTKFAAKARKKKVKRVLLTENSRDDTEELIRHLAVKAPKQAEVLTILASDSPVTLPELKDMGCSPAAVQALLEKGLIKIEEIEDIRDPFQECRPVEYEPPKQLTSEQAEVLADISCSIERGISDVFLLHGATGSGKTEVYLQAIDKALTMGQQAIFLVPEIALTPQMVQRVRGRFGEKVAVLHSALSLGERFDQWRQIKDGVIQVVVGARSAVFAPVPKLGLIIVDEEHESTYKQEENPKYHAREVAIYRSRMAGCPVILGSATPSVESYYLAREGKYKLKTMPNRIGNRPMPEVHIVDLRREMEQGNRSIFSSRLQEEIATALQKEEQIILFLNRRGYSTFVVCRDCGFVVKCRYCNISLTYHAHGEKMICHYCGYKATVPQVCPACRSKHIRYFGLGTQRVEDEIKKLFPQARVLRMDVDTTSRKGAHEKILTGFASGKADILIGTQMIAKGLDFRNVTLVGVISADTSLNLPDFRAAERTFQLLTQVAGRAGRAGAPGKVIVQTYAPAHYSVRTAQKHDFPGFYGIEIETRREMEYPPFSRLLRIVISGFDENKVIRAAHILAENVQAQLRGVEERLEQPLLGPAPAPLTKLRNKYRWQLCIKAKNRKVFGPLVDSALYKSGLREQFNDLKFNVEIDPQSLL</sequence>
<dbReference type="PATRIC" id="fig|281456.6.peg.2840"/>
<comment type="function">
    <text evidence="12">Initiates the restart of stalled replication forks, which reloads the replicative helicase on sites other than the origin of replication. Recognizes and binds to abandoned replication forks and remodels them to uncover a helicase loading site. Promotes assembly of the primosome at these replication forks.</text>
</comment>
<dbReference type="InterPro" id="IPR027417">
    <property type="entry name" value="P-loop_NTPase"/>
</dbReference>
<dbReference type="RefSeq" id="WP_052218732.1">
    <property type="nucleotide sequence ID" value="NZ_LGTE01000023.1"/>
</dbReference>
<keyword evidence="7 12" id="KW-0862">Zinc</keyword>
<feature type="binding site" evidence="12">
    <location>
        <position position="556"/>
    </location>
    <ligand>
        <name>Zn(2+)</name>
        <dbReference type="ChEBI" id="CHEBI:29105"/>
        <label>2</label>
    </ligand>
</feature>
<dbReference type="InterPro" id="IPR042115">
    <property type="entry name" value="PriA_3primeBD_sf"/>
</dbReference>
<dbReference type="FunFam" id="3.40.1440.60:FF:000001">
    <property type="entry name" value="Primosomal protein N"/>
    <property type="match status" value="1"/>
</dbReference>
<dbReference type="SMART" id="SM00490">
    <property type="entry name" value="HELICc"/>
    <property type="match status" value="1"/>
</dbReference>